<dbReference type="InterPro" id="IPR011741">
    <property type="entry name" value="Phg_2220_C"/>
</dbReference>
<dbReference type="InterPro" id="IPR010056">
    <property type="entry name" value="Phage_rep_org__N"/>
</dbReference>
<reference evidence="4 6" key="2">
    <citation type="submission" date="2016-10" db="EMBL/GenBank/DDBJ databases">
        <authorList>
            <person name="de Groot N.N."/>
        </authorList>
    </citation>
    <scope>NUCLEOTIDE SEQUENCE [LARGE SCALE GENOMIC DNA]</scope>
    <source>
        <strain evidence="4 6">DSM 2895</strain>
    </source>
</reference>
<feature type="domain" description="Phage replisome organiser N-terminal" evidence="2">
    <location>
        <begin position="6"/>
        <end position="126"/>
    </location>
</feature>
<keyword evidence="5" id="KW-1185">Reference proteome</keyword>
<dbReference type="STRING" id="47500.AF333_04540"/>
<evidence type="ECO:0000313" key="5">
    <source>
        <dbReference type="Proteomes" id="UP000037269"/>
    </source>
</evidence>
<proteinExistence type="predicted"/>
<gene>
    <name evidence="3" type="ORF">AF333_04540</name>
    <name evidence="4" type="ORF">SAMN04487909_10988</name>
</gene>
<evidence type="ECO:0000259" key="1">
    <source>
        <dbReference type="Pfam" id="PF09524"/>
    </source>
</evidence>
<dbReference type="Proteomes" id="UP000182836">
    <property type="component" value="Unassembled WGS sequence"/>
</dbReference>
<name>A0A0M0GZJ2_ANEMI</name>
<dbReference type="AlphaFoldDB" id="A0A0M0GZJ2"/>
<dbReference type="Pfam" id="PF09681">
    <property type="entry name" value="Phage_rep_org_N"/>
    <property type="match status" value="1"/>
</dbReference>
<feature type="domain" description="Phage conserved hypothetical protein C-terminal" evidence="1">
    <location>
        <begin position="176"/>
        <end position="248"/>
    </location>
</feature>
<dbReference type="NCBIfam" id="TIGR02220">
    <property type="entry name" value="phg_TIGR02220"/>
    <property type="match status" value="1"/>
</dbReference>
<organism evidence="3 5">
    <name type="scientific">Aneurinibacillus migulanus</name>
    <name type="common">Bacillus migulanus</name>
    <dbReference type="NCBI Taxonomy" id="47500"/>
    <lineage>
        <taxon>Bacteria</taxon>
        <taxon>Bacillati</taxon>
        <taxon>Bacillota</taxon>
        <taxon>Bacilli</taxon>
        <taxon>Bacillales</taxon>
        <taxon>Paenibacillaceae</taxon>
        <taxon>Aneurinibacillus group</taxon>
        <taxon>Aneurinibacillus</taxon>
    </lineage>
</organism>
<dbReference type="PANTHER" id="PTHR37293">
    <property type="entry name" value="PHAGE REPLICATION PROTEIN-RELATED"/>
    <property type="match status" value="1"/>
</dbReference>
<dbReference type="InterPro" id="IPR053162">
    <property type="entry name" value="DnaD"/>
</dbReference>
<dbReference type="PATRIC" id="fig|47500.9.peg.2002"/>
<evidence type="ECO:0000313" key="6">
    <source>
        <dbReference type="Proteomes" id="UP000182836"/>
    </source>
</evidence>
<dbReference type="EMBL" id="FNED01000009">
    <property type="protein sequence ID" value="SDI91839.1"/>
    <property type="molecule type" value="Genomic_DNA"/>
</dbReference>
<dbReference type="PANTHER" id="PTHR37293:SF7">
    <property type="entry name" value="HYPOTHETICAL PHAGE PROTEIN"/>
    <property type="match status" value="1"/>
</dbReference>
<evidence type="ECO:0000313" key="3">
    <source>
        <dbReference type="EMBL" id="KON94862.1"/>
    </source>
</evidence>
<dbReference type="OrthoDB" id="3199595at2"/>
<accession>A0A0M0GZJ2</accession>
<dbReference type="Proteomes" id="UP000037269">
    <property type="component" value="Unassembled WGS sequence"/>
</dbReference>
<dbReference type="RefSeq" id="WP_052811939.1">
    <property type="nucleotide sequence ID" value="NZ_BJOA01000067.1"/>
</dbReference>
<reference evidence="3 5" key="1">
    <citation type="submission" date="2015-07" db="EMBL/GenBank/DDBJ databases">
        <title>Fjat-14205 dsm 2895.</title>
        <authorList>
            <person name="Liu B."/>
            <person name="Wang J."/>
            <person name="Zhu Y."/>
            <person name="Liu G."/>
            <person name="Chen Q."/>
            <person name="Chen Z."/>
            <person name="Lan J."/>
            <person name="Che J."/>
            <person name="Ge C."/>
            <person name="Shi H."/>
            <person name="Pan Z."/>
            <person name="Liu X."/>
        </authorList>
    </citation>
    <scope>NUCLEOTIDE SEQUENCE [LARGE SCALE GENOMIC DNA]</scope>
    <source>
        <strain evidence="3 5">DSM 2895</strain>
    </source>
</reference>
<evidence type="ECO:0000259" key="2">
    <source>
        <dbReference type="Pfam" id="PF09681"/>
    </source>
</evidence>
<evidence type="ECO:0000313" key="4">
    <source>
        <dbReference type="EMBL" id="SDI91839.1"/>
    </source>
</evidence>
<protein>
    <submittedName>
        <fullName evidence="3">Replication protein</fullName>
    </submittedName>
</protein>
<dbReference type="Pfam" id="PF09524">
    <property type="entry name" value="Phg_2220_C"/>
    <property type="match status" value="1"/>
</dbReference>
<dbReference type="EMBL" id="LGUG01000004">
    <property type="protein sequence ID" value="KON94862.1"/>
    <property type="molecule type" value="Genomic_DNA"/>
</dbReference>
<dbReference type="NCBIfam" id="TIGR01714">
    <property type="entry name" value="phage_rep_org_N"/>
    <property type="match status" value="1"/>
</dbReference>
<sequence length="286" mass="33636">MSEIKWIKLTTSMFDNEKVDFIESLPEADSILIIWIKLLTLAGKCNMKGHIFLTENIPYTDEMLAHKFRRPLSTVRLALETFNRLRMIEVDENSVIQICNWEKYQNIDGMERIREQNRIRKQKEREKKKFLLEDSDMSRDVTENVTRSHATDIDKDIDKEINNMPFSSSPLPYKEIIDYLNEKTGSKFRAGSEETKRLIKARFNAGFTLEDFKKVIDVKSSQWLNNKDMNKYLRPKTLFGTNFEGYLNEYERDNKPTPPSEPSRNYQAEIEAALQEDAKKWGIAND</sequence>